<accession>A0ABS6J2B2</accession>
<keyword evidence="7 8" id="KW-0472">Membrane</keyword>
<keyword evidence="5 8" id="KW-0812">Transmembrane</keyword>
<evidence type="ECO:0000313" key="10">
    <source>
        <dbReference type="Proteomes" id="UP000731907"/>
    </source>
</evidence>
<dbReference type="InterPro" id="IPR052017">
    <property type="entry name" value="TSUP"/>
</dbReference>
<dbReference type="EMBL" id="JAAATX020000004">
    <property type="protein sequence ID" value="MBU9697577.1"/>
    <property type="molecule type" value="Genomic_DNA"/>
</dbReference>
<keyword evidence="6 8" id="KW-1133">Transmembrane helix</keyword>
<dbReference type="InterPro" id="IPR002781">
    <property type="entry name" value="TM_pro_TauE-like"/>
</dbReference>
<evidence type="ECO:0000256" key="6">
    <source>
        <dbReference type="ARBA" id="ARBA00022989"/>
    </source>
</evidence>
<keyword evidence="4 8" id="KW-1003">Cell membrane</keyword>
<keyword evidence="3" id="KW-0813">Transport</keyword>
<evidence type="ECO:0000313" key="9">
    <source>
        <dbReference type="EMBL" id="MBU9697577.1"/>
    </source>
</evidence>
<comment type="caution">
    <text evidence="9">The sequence shown here is derived from an EMBL/GenBank/DDBJ whole genome shotgun (WGS) entry which is preliminary data.</text>
</comment>
<comment type="similarity">
    <text evidence="2 8">Belongs to the 4-toluene sulfonate uptake permease (TSUP) (TC 2.A.102) family.</text>
</comment>
<feature type="transmembrane region" description="Helical" evidence="8">
    <location>
        <begin position="143"/>
        <end position="166"/>
    </location>
</feature>
<evidence type="ECO:0000256" key="1">
    <source>
        <dbReference type="ARBA" id="ARBA00004651"/>
    </source>
</evidence>
<feature type="transmembrane region" description="Helical" evidence="8">
    <location>
        <begin position="81"/>
        <end position="101"/>
    </location>
</feature>
<feature type="transmembrane region" description="Helical" evidence="8">
    <location>
        <begin position="178"/>
        <end position="195"/>
    </location>
</feature>
<organism evidence="9 10">
    <name type="scientific">Paragemmobacter amnigenus</name>
    <dbReference type="NCBI Taxonomy" id="2852097"/>
    <lineage>
        <taxon>Bacteria</taxon>
        <taxon>Pseudomonadati</taxon>
        <taxon>Pseudomonadota</taxon>
        <taxon>Alphaproteobacteria</taxon>
        <taxon>Rhodobacterales</taxon>
        <taxon>Paracoccaceae</taxon>
        <taxon>Paragemmobacter</taxon>
    </lineage>
</organism>
<protein>
    <recommendedName>
        <fullName evidence="8">Probable membrane transporter protein</fullName>
    </recommendedName>
</protein>
<dbReference type="PANTHER" id="PTHR30269:SF32">
    <property type="entry name" value="MEMBRANE TRANSPORTER PROTEIN-RELATED"/>
    <property type="match status" value="1"/>
</dbReference>
<dbReference type="RefSeq" id="WP_161761622.1">
    <property type="nucleotide sequence ID" value="NZ_JAAATX020000004.1"/>
</dbReference>
<gene>
    <name evidence="9" type="ORF">GU927_006930</name>
</gene>
<evidence type="ECO:0000256" key="5">
    <source>
        <dbReference type="ARBA" id="ARBA00022692"/>
    </source>
</evidence>
<name>A0ABS6J2B2_9RHOB</name>
<evidence type="ECO:0000256" key="2">
    <source>
        <dbReference type="ARBA" id="ARBA00009142"/>
    </source>
</evidence>
<evidence type="ECO:0000256" key="8">
    <source>
        <dbReference type="RuleBase" id="RU363041"/>
    </source>
</evidence>
<dbReference type="Proteomes" id="UP000731907">
    <property type="component" value="Unassembled WGS sequence"/>
</dbReference>
<feature type="transmembrane region" description="Helical" evidence="8">
    <location>
        <begin position="107"/>
        <end position="131"/>
    </location>
</feature>
<sequence>MDSMMAGLDPAMFAVALVVAAVAGFVKGAVGFAMPMIMISALSSFMPPEQALAGLVLPTLVTNVSQALRQGWGEAVGTTRTYWRFLTAMVVGIALSAQMMAEVPVAVLFVALGLPITAYATSQLAGVPLVLRLEHRRGAEWGLGALGGLYGGFSGVWGPPMLVYLASTGVGKVEMVRALGVAFLLGAVVLLASHLETGVMDAGTLAFSAALCVPAQMGMVAGYRAQDRLDQARFRRWTMVVLVVMGLNLLRRGLM</sequence>
<evidence type="ECO:0000256" key="7">
    <source>
        <dbReference type="ARBA" id="ARBA00023136"/>
    </source>
</evidence>
<dbReference type="Pfam" id="PF01925">
    <property type="entry name" value="TauE"/>
    <property type="match status" value="1"/>
</dbReference>
<proteinExistence type="inferred from homology"/>
<dbReference type="PANTHER" id="PTHR30269">
    <property type="entry name" value="TRANSMEMBRANE PROTEIN YFCA"/>
    <property type="match status" value="1"/>
</dbReference>
<evidence type="ECO:0000256" key="4">
    <source>
        <dbReference type="ARBA" id="ARBA00022475"/>
    </source>
</evidence>
<evidence type="ECO:0000256" key="3">
    <source>
        <dbReference type="ARBA" id="ARBA00022448"/>
    </source>
</evidence>
<feature type="transmembrane region" description="Helical" evidence="8">
    <location>
        <begin position="202"/>
        <end position="222"/>
    </location>
</feature>
<reference evidence="9 10" key="1">
    <citation type="submission" date="2021-06" db="EMBL/GenBank/DDBJ databases">
        <title>Rhodobacteraceae bacterium strain HSP-20.</title>
        <authorList>
            <person name="Chen W.-M."/>
        </authorList>
    </citation>
    <scope>NUCLEOTIDE SEQUENCE [LARGE SCALE GENOMIC DNA]</scope>
    <source>
        <strain evidence="9 10">HSP-20</strain>
    </source>
</reference>
<keyword evidence="10" id="KW-1185">Reference proteome</keyword>
<comment type="subcellular location">
    <subcellularLocation>
        <location evidence="1 8">Cell membrane</location>
        <topology evidence="1 8">Multi-pass membrane protein</topology>
    </subcellularLocation>
</comment>
<feature type="transmembrane region" description="Helical" evidence="8">
    <location>
        <begin position="234"/>
        <end position="250"/>
    </location>
</feature>